<gene>
    <name evidence="1" type="ORF">DPX16_12133</name>
</gene>
<protein>
    <submittedName>
        <fullName evidence="1">Uncharacterized protein</fullName>
    </submittedName>
</protein>
<evidence type="ECO:0000313" key="1">
    <source>
        <dbReference type="EMBL" id="ROL48517.1"/>
    </source>
</evidence>
<comment type="caution">
    <text evidence="1">The sequence shown here is derived from an EMBL/GenBank/DDBJ whole genome shotgun (WGS) entry which is preliminary data.</text>
</comment>
<keyword evidence="2" id="KW-1185">Reference proteome</keyword>
<reference evidence="1 2" key="1">
    <citation type="submission" date="2018-10" db="EMBL/GenBank/DDBJ databases">
        <title>Genome assembly for a Yunnan-Guizhou Plateau 3E fish, Anabarilius grahami (Regan), and its evolutionary and genetic applications.</title>
        <authorList>
            <person name="Jiang W."/>
        </authorList>
    </citation>
    <scope>NUCLEOTIDE SEQUENCE [LARGE SCALE GENOMIC DNA]</scope>
    <source>
        <strain evidence="1">AG-KIZ</strain>
        <tissue evidence="1">Muscle</tissue>
    </source>
</reference>
<evidence type="ECO:0000313" key="2">
    <source>
        <dbReference type="Proteomes" id="UP000281406"/>
    </source>
</evidence>
<sequence length="65" mass="6921">MAGINVSVGRGVMDWSLGDIDTPVGCSSMDWSQGDRSLGDVSTSDRCGMDWILDINIAPVRCSVD</sequence>
<accession>A0A3N0YQP6</accession>
<organism evidence="1 2">
    <name type="scientific">Anabarilius grahami</name>
    <name type="common">Kanglang fish</name>
    <name type="synonym">Barilius grahami</name>
    <dbReference type="NCBI Taxonomy" id="495550"/>
    <lineage>
        <taxon>Eukaryota</taxon>
        <taxon>Metazoa</taxon>
        <taxon>Chordata</taxon>
        <taxon>Craniata</taxon>
        <taxon>Vertebrata</taxon>
        <taxon>Euteleostomi</taxon>
        <taxon>Actinopterygii</taxon>
        <taxon>Neopterygii</taxon>
        <taxon>Teleostei</taxon>
        <taxon>Ostariophysi</taxon>
        <taxon>Cypriniformes</taxon>
        <taxon>Xenocyprididae</taxon>
        <taxon>Xenocypridinae</taxon>
        <taxon>Xenocypridinae incertae sedis</taxon>
        <taxon>Anabarilius</taxon>
    </lineage>
</organism>
<name>A0A3N0YQP6_ANAGA</name>
<dbReference type="AlphaFoldDB" id="A0A3N0YQP6"/>
<dbReference type="Proteomes" id="UP000281406">
    <property type="component" value="Unassembled WGS sequence"/>
</dbReference>
<proteinExistence type="predicted"/>
<dbReference type="EMBL" id="RJVU01029436">
    <property type="protein sequence ID" value="ROL48517.1"/>
    <property type="molecule type" value="Genomic_DNA"/>
</dbReference>